<dbReference type="Proteomes" id="UP000243679">
    <property type="component" value="Chromosome"/>
</dbReference>
<dbReference type="Gene3D" id="3.40.50.10610">
    <property type="entry name" value="ABC-type transport auxiliary lipoprotein component"/>
    <property type="match status" value="1"/>
</dbReference>
<evidence type="ECO:0000313" key="1">
    <source>
        <dbReference type="EMBL" id="BAW79875.1"/>
    </source>
</evidence>
<dbReference type="RefSeq" id="WP_096526476.1">
    <property type="nucleotide sequence ID" value="NZ_AP014836.1"/>
</dbReference>
<dbReference type="OrthoDB" id="6073900at2"/>
<name>A0A1Q2SL54_9GAMM</name>
<protein>
    <submittedName>
        <fullName evidence="1">Hypothetical conserved protein</fullName>
    </submittedName>
</protein>
<dbReference type="InterPro" id="IPR005534">
    <property type="entry name" value="Curli_assmbl/transp-comp_CsgG"/>
</dbReference>
<dbReference type="Pfam" id="PF03783">
    <property type="entry name" value="CsgG"/>
    <property type="match status" value="1"/>
</dbReference>
<gene>
    <name evidence="1" type="ORF">TAO_0505</name>
</gene>
<proteinExistence type="predicted"/>
<sequence>MSIKQGVGLLVLLLGIWIDYAPAVSNSVTEIAQGFGATPQEATSDGLVNAARQAIGVALEVNPDFRQQTMDWVIQQNYNGNVITQRWNNLPQPRLPTLAGIESYRVLSLKQTNKLWQVEIEARIAKNRALRPQQSALFSLVVLPFTTRTTSYELHQPVSAIEISERLRNALVQSFTLSGQVRVLDRIEQQARIAEQMQSMGSLDATERAKLGHQLGADLLLAGQIDRFQLGYSGASYYGSENTSLMLNIYLHYRLIDATTGDILLADILNYNPPANRLVFALRQQMGVGISMLGDPERLSEIIYPDVARAIANPVLNQIFPLQVLKIDGADSIFVSQGKGRLTIGDTLMAVNTSQIKDPQTNANINAQQVTGLRLNVTQVAPGYAITQLSQGEVNAIKLGMELVVIQPTMMGVFSFPIRPMTPGSSETPINWD</sequence>
<organism evidence="1 2">
    <name type="scientific">Candidatus Nitrosoglobus terrae</name>
    <dbReference type="NCBI Taxonomy" id="1630141"/>
    <lineage>
        <taxon>Bacteria</taxon>
        <taxon>Pseudomonadati</taxon>
        <taxon>Pseudomonadota</taxon>
        <taxon>Gammaproteobacteria</taxon>
        <taxon>Chromatiales</taxon>
        <taxon>Chromatiaceae</taxon>
        <taxon>Candidatus Nitrosoglobus</taxon>
    </lineage>
</organism>
<dbReference type="KEGG" id="ntt:TAO_0505"/>
<reference evidence="1 2" key="1">
    <citation type="journal article" date="2017" name="ISME J.">
        <title>An acid-tolerant ammonia-oxidizing ?-proteobacterium from soil.</title>
        <authorList>
            <person name="Hayatsu M."/>
            <person name="Tago K."/>
            <person name="Uchiyama I."/>
            <person name="Toyoda A."/>
            <person name="Wang Y."/>
            <person name="Shimomura Y."/>
            <person name="Okubo T."/>
            <person name="Kurisu F."/>
            <person name="Hirono Y."/>
            <person name="Nonaka K."/>
            <person name="Akiyama H."/>
            <person name="Itoh T."/>
            <person name="Takami H."/>
        </authorList>
    </citation>
    <scope>NUCLEOTIDE SEQUENCE [LARGE SCALE GENOMIC DNA]</scope>
    <source>
        <strain evidence="1 2">TAO100</strain>
    </source>
</reference>
<dbReference type="AlphaFoldDB" id="A0A1Q2SL54"/>
<keyword evidence="2" id="KW-1185">Reference proteome</keyword>
<evidence type="ECO:0000313" key="2">
    <source>
        <dbReference type="Proteomes" id="UP000243679"/>
    </source>
</evidence>
<accession>A0A1Q2SL54</accession>
<dbReference type="GO" id="GO:0030288">
    <property type="term" value="C:outer membrane-bounded periplasmic space"/>
    <property type="evidence" value="ECO:0007669"/>
    <property type="project" value="InterPro"/>
</dbReference>
<dbReference type="EMBL" id="AP014836">
    <property type="protein sequence ID" value="BAW79875.1"/>
    <property type="molecule type" value="Genomic_DNA"/>
</dbReference>